<evidence type="ECO:0000313" key="4">
    <source>
        <dbReference type="EMBL" id="ABC82435.1"/>
    </source>
</evidence>
<accession>Q2ILA5</accession>
<dbReference type="KEGG" id="ade:Adeh_2665"/>
<dbReference type="STRING" id="290397.Adeh_2665"/>
<dbReference type="RefSeq" id="WP_011421717.1">
    <property type="nucleotide sequence ID" value="NC_007760.1"/>
</dbReference>
<sequence>MIATAPRLALALAATATLATAAAAAAPPPRADLAAPRPGPGAHGGDTDCAACHTAAGWKAVTFAHERTGFPLDGRHRDAQCRACHASGTFADPVPRACAACHRDVHGGRLGPRCATCHDATAWSTPTFGPEAHRRTAFPLTGRHALVACESCHGDRRDRAFARPTPRCIACHEADWARAGSAAAAVNHDLAGFPQDCRGCHGAWRFSPAGLPAHEACFSIKTGPHAGIRCKDCHSSFPAVDYAQPFTCATDTADCLRCHGNVAGEHDGVAGFQLVNRKCYECHRFSAAFGGLHGTGVPR</sequence>
<feature type="region of interest" description="Disordered" evidence="2">
    <location>
        <begin position="25"/>
        <end position="46"/>
    </location>
</feature>
<dbReference type="AlphaFoldDB" id="Q2ILA5"/>
<dbReference type="HOGENOM" id="CLU_929517_0_0_7"/>
<feature type="signal peptide" evidence="3">
    <location>
        <begin position="1"/>
        <end position="25"/>
    </location>
</feature>
<dbReference type="EMBL" id="CP000251">
    <property type="protein sequence ID" value="ABC82435.1"/>
    <property type="molecule type" value="Genomic_DNA"/>
</dbReference>
<feature type="compositionally biased region" description="Low complexity" evidence="2">
    <location>
        <begin position="25"/>
        <end position="36"/>
    </location>
</feature>
<feature type="chain" id="PRO_5004210213" evidence="3">
    <location>
        <begin position="26"/>
        <end position="299"/>
    </location>
</feature>
<dbReference type="PANTHER" id="PTHR35038:SF6">
    <property type="entry name" value="SURFACE LOCALIZED DECAHEME CYTOCHROME C LIPOPROTEIN"/>
    <property type="match status" value="1"/>
</dbReference>
<evidence type="ECO:0000256" key="1">
    <source>
        <dbReference type="ARBA" id="ARBA00022729"/>
    </source>
</evidence>
<gene>
    <name evidence="4" type="ordered locus">Adeh_2665</name>
</gene>
<dbReference type="SUPFAM" id="SSF48695">
    <property type="entry name" value="Multiheme cytochromes"/>
    <property type="match status" value="1"/>
</dbReference>
<evidence type="ECO:0000256" key="3">
    <source>
        <dbReference type="SAM" id="SignalP"/>
    </source>
</evidence>
<reference evidence="4 5" key="1">
    <citation type="submission" date="2006-01" db="EMBL/GenBank/DDBJ databases">
        <title>Complete sequence of Anaeromyxobacter dehalogenans 2CP-C.</title>
        <authorList>
            <consortium name="US DOE Joint Genome Institute"/>
            <person name="Copeland A."/>
            <person name="Lucas S."/>
            <person name="Lapidus A."/>
            <person name="Barry K."/>
            <person name="Detter J.C."/>
            <person name="Glavina T."/>
            <person name="Hammon N."/>
            <person name="Israni S."/>
            <person name="Pitluck S."/>
            <person name="Brettin T."/>
            <person name="Bruce D."/>
            <person name="Han C."/>
            <person name="Tapia R."/>
            <person name="Gilna P."/>
            <person name="Kiss H."/>
            <person name="Schmutz J."/>
            <person name="Larimer F."/>
            <person name="Land M."/>
            <person name="Kyrpides N."/>
            <person name="Anderson I."/>
            <person name="Sanford R.A."/>
            <person name="Ritalahti K.M."/>
            <person name="Thomas H.S."/>
            <person name="Kirby J.R."/>
            <person name="Zhulin I.B."/>
            <person name="Loeffler F.E."/>
            <person name="Richardson P."/>
        </authorList>
    </citation>
    <scope>NUCLEOTIDE SEQUENCE [LARGE SCALE GENOMIC DNA]</scope>
    <source>
        <strain evidence="4 5">2CP-C</strain>
    </source>
</reference>
<dbReference type="InterPro" id="IPR036280">
    <property type="entry name" value="Multihaem_cyt_sf"/>
</dbReference>
<dbReference type="PANTHER" id="PTHR35038">
    <property type="entry name" value="DISSIMILATORY SULFITE REDUCTASE SIRA"/>
    <property type="match status" value="1"/>
</dbReference>
<evidence type="ECO:0000256" key="2">
    <source>
        <dbReference type="SAM" id="MobiDB-lite"/>
    </source>
</evidence>
<organism evidence="4 5">
    <name type="scientific">Anaeromyxobacter dehalogenans (strain 2CP-C)</name>
    <dbReference type="NCBI Taxonomy" id="290397"/>
    <lineage>
        <taxon>Bacteria</taxon>
        <taxon>Pseudomonadati</taxon>
        <taxon>Myxococcota</taxon>
        <taxon>Myxococcia</taxon>
        <taxon>Myxococcales</taxon>
        <taxon>Cystobacterineae</taxon>
        <taxon>Anaeromyxobacteraceae</taxon>
        <taxon>Anaeromyxobacter</taxon>
    </lineage>
</organism>
<protein>
    <submittedName>
        <fullName evidence="4">Cytochrome c family protein</fullName>
    </submittedName>
</protein>
<dbReference type="eggNOG" id="COG0484">
    <property type="taxonomic scope" value="Bacteria"/>
</dbReference>
<keyword evidence="1 3" id="KW-0732">Signal</keyword>
<dbReference type="GO" id="GO:0016491">
    <property type="term" value="F:oxidoreductase activity"/>
    <property type="evidence" value="ECO:0007669"/>
    <property type="project" value="TreeGrafter"/>
</dbReference>
<evidence type="ECO:0000313" key="5">
    <source>
        <dbReference type="Proteomes" id="UP000001935"/>
    </source>
</evidence>
<dbReference type="Gene3D" id="3.90.10.10">
    <property type="entry name" value="Cytochrome C3"/>
    <property type="match status" value="2"/>
</dbReference>
<proteinExistence type="predicted"/>
<name>Q2ILA5_ANADE</name>
<dbReference type="Proteomes" id="UP000001935">
    <property type="component" value="Chromosome"/>
</dbReference>
<dbReference type="OrthoDB" id="9810317at2"/>
<dbReference type="InterPro" id="IPR051829">
    <property type="entry name" value="Multiheme_Cytochr_ET"/>
</dbReference>